<protein>
    <submittedName>
        <fullName evidence="1">Uncharacterized protein</fullName>
    </submittedName>
</protein>
<proteinExistence type="predicted"/>
<sequence>MKTFKDEILFELERLEGKTGEDLLAILKKIKAYDYDGSLYQSVISKKYDSNWDDYKSFINALYDKYLNKTFEILEKENDSFLREEIRKFALGFTIIKDNLYIILARLADDESFLILWEESKKVLETETDYPVIATPIFCFLKLYAIEKYRERIRDFLLNSFEYSRKYALKNRKYDYLGDNLNSDIYLVISQGILSLNQEDREEFCDLVLSAYRFATERKRKYSMYQVSGYLAIYLTAFSRKIESKIFDKSIATIGKNYLENKFVFQTRYAKWYLERNGSEALEFLRNCECYDQLGYIAALLADLDYKNAKHILQEKKKKVQDMIVIEIFLEAIARLESQTSMPESQNRMIWMFESVSATQRTLGAGSDNVFLKRAQEKTNVEDWLQEADQE</sequence>
<dbReference type="AlphaFoldDB" id="A0A0F6IJZ5"/>
<evidence type="ECO:0000313" key="2">
    <source>
        <dbReference type="Proteomes" id="UP000012164"/>
    </source>
</evidence>
<accession>A0A0F6IJZ5</accession>
<organism evidence="1 2">
    <name type="scientific">Leptospira interrogans str. FPW1039</name>
    <dbReference type="NCBI Taxonomy" id="1193040"/>
    <lineage>
        <taxon>Bacteria</taxon>
        <taxon>Pseudomonadati</taxon>
        <taxon>Spirochaetota</taxon>
        <taxon>Spirochaetia</taxon>
        <taxon>Leptospirales</taxon>
        <taxon>Leptospiraceae</taxon>
        <taxon>Leptospira</taxon>
    </lineage>
</organism>
<evidence type="ECO:0000313" key="1">
    <source>
        <dbReference type="EMBL" id="EMJ38370.1"/>
    </source>
</evidence>
<comment type="caution">
    <text evidence="1">The sequence shown here is derived from an EMBL/GenBank/DDBJ whole genome shotgun (WGS) entry which is preliminary data.</text>
</comment>
<reference evidence="1 2" key="1">
    <citation type="submission" date="2013-01" db="EMBL/GenBank/DDBJ databases">
        <authorList>
            <person name="Harkins D.M."/>
            <person name="Durkin A.S."/>
            <person name="Brinkac L.M."/>
            <person name="Haft D.H."/>
            <person name="Selengut J.D."/>
            <person name="Sanka R."/>
            <person name="DePew J."/>
            <person name="Purushe J."/>
            <person name="Peacock S.J."/>
            <person name="Thaipadungpanit J."/>
            <person name="Wuthiekanun V.W."/>
            <person name="Day N.P."/>
            <person name="Vinetz J.M."/>
            <person name="Sutton G.G."/>
            <person name="Nierman W.C."/>
            <person name="Fouts D.E."/>
        </authorList>
    </citation>
    <scope>NUCLEOTIDE SEQUENCE [LARGE SCALE GENOMIC DNA]</scope>
    <source>
        <strain evidence="1 2">FPW1039</strain>
    </source>
</reference>
<dbReference type="Proteomes" id="UP000012164">
    <property type="component" value="Unassembled WGS sequence"/>
</dbReference>
<name>A0A0F6IJZ5_LEPIR</name>
<dbReference type="EMBL" id="AKWR02000036">
    <property type="protein sequence ID" value="EMJ38370.1"/>
    <property type="molecule type" value="Genomic_DNA"/>
</dbReference>
<gene>
    <name evidence="1" type="ORF">LEP1GSC079_3717</name>
</gene>